<evidence type="ECO:0000313" key="2">
    <source>
        <dbReference type="EMBL" id="MBB6146255.1"/>
    </source>
</evidence>
<proteinExistence type="predicted"/>
<feature type="compositionally biased region" description="Basic and acidic residues" evidence="1">
    <location>
        <begin position="31"/>
        <end position="41"/>
    </location>
</feature>
<comment type="caution">
    <text evidence="2">The sequence shown here is derived from an EMBL/GenBank/DDBJ whole genome shotgun (WGS) entry which is preliminary data.</text>
</comment>
<dbReference type="Proteomes" id="UP000538666">
    <property type="component" value="Unassembled WGS sequence"/>
</dbReference>
<evidence type="ECO:0000313" key="3">
    <source>
        <dbReference type="Proteomes" id="UP000538666"/>
    </source>
</evidence>
<accession>A0A841K000</accession>
<gene>
    <name evidence="2" type="ORF">HNQ77_004227</name>
</gene>
<reference evidence="2 3" key="1">
    <citation type="submission" date="2020-08" db="EMBL/GenBank/DDBJ databases">
        <title>Genomic Encyclopedia of Type Strains, Phase IV (KMG-IV): sequencing the most valuable type-strain genomes for metagenomic binning, comparative biology and taxonomic classification.</title>
        <authorList>
            <person name="Goeker M."/>
        </authorList>
    </citation>
    <scope>NUCLEOTIDE SEQUENCE [LARGE SCALE GENOMIC DNA]</scope>
    <source>
        <strain evidence="2 3">DSM 103733</strain>
    </source>
</reference>
<dbReference type="EMBL" id="JACHEK010000009">
    <property type="protein sequence ID" value="MBB6146255.1"/>
    <property type="molecule type" value="Genomic_DNA"/>
</dbReference>
<dbReference type="AlphaFoldDB" id="A0A841K000"/>
<evidence type="ECO:0000256" key="1">
    <source>
        <dbReference type="SAM" id="MobiDB-lite"/>
    </source>
</evidence>
<name>A0A841K000_9BACT</name>
<feature type="region of interest" description="Disordered" evidence="1">
    <location>
        <begin position="27"/>
        <end position="48"/>
    </location>
</feature>
<keyword evidence="3" id="KW-1185">Reference proteome</keyword>
<sequence length="48" mass="5466">MCSEGIDPHRTDNDKASRTGWLYRCSTHQPEGMHHRNHSGDCPKMTAL</sequence>
<organism evidence="2 3">
    <name type="scientific">Silvibacterium bohemicum</name>
    <dbReference type="NCBI Taxonomy" id="1577686"/>
    <lineage>
        <taxon>Bacteria</taxon>
        <taxon>Pseudomonadati</taxon>
        <taxon>Acidobacteriota</taxon>
        <taxon>Terriglobia</taxon>
        <taxon>Terriglobales</taxon>
        <taxon>Acidobacteriaceae</taxon>
        <taxon>Silvibacterium</taxon>
    </lineage>
</organism>
<protein>
    <submittedName>
        <fullName evidence="2">Uncharacterized protein</fullName>
    </submittedName>
</protein>